<dbReference type="InterPro" id="IPR013783">
    <property type="entry name" value="Ig-like_fold"/>
</dbReference>
<protein>
    <submittedName>
        <fullName evidence="5">Uncharacterized protein</fullName>
    </submittedName>
</protein>
<organism evidence="5 6">
    <name type="scientific">Pristionchus mayeri</name>
    <dbReference type="NCBI Taxonomy" id="1317129"/>
    <lineage>
        <taxon>Eukaryota</taxon>
        <taxon>Metazoa</taxon>
        <taxon>Ecdysozoa</taxon>
        <taxon>Nematoda</taxon>
        <taxon>Chromadorea</taxon>
        <taxon>Rhabditida</taxon>
        <taxon>Rhabditina</taxon>
        <taxon>Diplogasteromorpha</taxon>
        <taxon>Diplogasteroidea</taxon>
        <taxon>Neodiplogasteridae</taxon>
        <taxon>Pristionchus</taxon>
    </lineage>
</organism>
<evidence type="ECO:0000256" key="2">
    <source>
        <dbReference type="SAM" id="MobiDB-lite"/>
    </source>
</evidence>
<feature type="compositionally biased region" description="Polar residues" evidence="2">
    <location>
        <begin position="177"/>
        <end position="190"/>
    </location>
</feature>
<dbReference type="PANTHER" id="PTHR13817:SF166">
    <property type="entry name" value="NEURONAL IGCAM-RELATED"/>
    <property type="match status" value="1"/>
</dbReference>
<gene>
    <name evidence="5" type="ORF">PMAYCL1PPCAC_28828</name>
</gene>
<dbReference type="AlphaFoldDB" id="A0AAN5IBJ0"/>
<keyword evidence="1" id="KW-0677">Repeat</keyword>
<dbReference type="SMART" id="SM00060">
    <property type="entry name" value="FN3"/>
    <property type="match status" value="1"/>
</dbReference>
<feature type="compositionally biased region" description="Basic and acidic residues" evidence="2">
    <location>
        <begin position="571"/>
        <end position="696"/>
    </location>
</feature>
<evidence type="ECO:0000256" key="1">
    <source>
        <dbReference type="ARBA" id="ARBA00022737"/>
    </source>
</evidence>
<proteinExistence type="predicted"/>
<feature type="domain" description="Fibronectin type-III" evidence="4">
    <location>
        <begin position="410"/>
        <end position="502"/>
    </location>
</feature>
<dbReference type="SMART" id="SM00409">
    <property type="entry name" value="IG"/>
    <property type="match status" value="2"/>
</dbReference>
<feature type="compositionally biased region" description="Basic and acidic residues" evidence="2">
    <location>
        <begin position="1"/>
        <end position="38"/>
    </location>
</feature>
<dbReference type="InterPro" id="IPR007110">
    <property type="entry name" value="Ig-like_dom"/>
</dbReference>
<feature type="compositionally biased region" description="Basic and acidic residues" evidence="2">
    <location>
        <begin position="72"/>
        <end position="87"/>
    </location>
</feature>
<dbReference type="InterPro" id="IPR050964">
    <property type="entry name" value="Striated_Muscle_Regulatory"/>
</dbReference>
<feature type="region of interest" description="Disordered" evidence="2">
    <location>
        <begin position="1"/>
        <end position="205"/>
    </location>
</feature>
<comment type="caution">
    <text evidence="5">The sequence shown here is derived from an EMBL/GenBank/DDBJ whole genome shotgun (WGS) entry which is preliminary data.</text>
</comment>
<dbReference type="SUPFAM" id="SSF48726">
    <property type="entry name" value="Immunoglobulin"/>
    <property type="match status" value="2"/>
</dbReference>
<dbReference type="InterPro" id="IPR036179">
    <property type="entry name" value="Ig-like_dom_sf"/>
</dbReference>
<name>A0AAN5IBJ0_9BILA</name>
<dbReference type="Pfam" id="PF07679">
    <property type="entry name" value="I-set"/>
    <property type="match status" value="2"/>
</dbReference>
<dbReference type="Gene3D" id="2.60.40.10">
    <property type="entry name" value="Immunoglobulins"/>
    <property type="match status" value="3"/>
</dbReference>
<keyword evidence="6" id="KW-1185">Reference proteome</keyword>
<feature type="non-terminal residue" evidence="5">
    <location>
        <position position="1"/>
    </location>
</feature>
<evidence type="ECO:0000313" key="6">
    <source>
        <dbReference type="Proteomes" id="UP001328107"/>
    </source>
</evidence>
<feature type="region of interest" description="Disordered" evidence="2">
    <location>
        <begin position="488"/>
        <end position="515"/>
    </location>
</feature>
<dbReference type="PROSITE" id="PS50835">
    <property type="entry name" value="IG_LIKE"/>
    <property type="match status" value="1"/>
</dbReference>
<dbReference type="PROSITE" id="PS50853">
    <property type="entry name" value="FN3"/>
    <property type="match status" value="1"/>
</dbReference>
<dbReference type="InterPro" id="IPR013098">
    <property type="entry name" value="Ig_I-set"/>
</dbReference>
<feature type="compositionally biased region" description="Basic residues" evidence="2">
    <location>
        <begin position="141"/>
        <end position="150"/>
    </location>
</feature>
<feature type="compositionally biased region" description="Basic and acidic residues" evidence="2">
    <location>
        <begin position="192"/>
        <end position="204"/>
    </location>
</feature>
<accession>A0AAN5IBJ0</accession>
<feature type="region of interest" description="Disordered" evidence="2">
    <location>
        <begin position="553"/>
        <end position="726"/>
    </location>
</feature>
<dbReference type="PANTHER" id="PTHR13817">
    <property type="entry name" value="TITIN"/>
    <property type="match status" value="1"/>
</dbReference>
<dbReference type="CDD" id="cd00063">
    <property type="entry name" value="FN3"/>
    <property type="match status" value="1"/>
</dbReference>
<feature type="compositionally biased region" description="Basic and acidic residues" evidence="2">
    <location>
        <begin position="127"/>
        <end position="140"/>
    </location>
</feature>
<evidence type="ECO:0000259" key="4">
    <source>
        <dbReference type="PROSITE" id="PS50853"/>
    </source>
</evidence>
<reference evidence="6" key="1">
    <citation type="submission" date="2022-10" db="EMBL/GenBank/DDBJ databases">
        <title>Genome assembly of Pristionchus species.</title>
        <authorList>
            <person name="Yoshida K."/>
            <person name="Sommer R.J."/>
        </authorList>
    </citation>
    <scope>NUCLEOTIDE SEQUENCE [LARGE SCALE GENOMIC DNA]</scope>
    <source>
        <strain evidence="6">RS5460</strain>
    </source>
</reference>
<dbReference type="SUPFAM" id="SSF49265">
    <property type="entry name" value="Fibronectin type III"/>
    <property type="match status" value="1"/>
</dbReference>
<feature type="compositionally biased region" description="Basic and acidic residues" evidence="2">
    <location>
        <begin position="705"/>
        <end position="726"/>
    </location>
</feature>
<dbReference type="EMBL" id="BTRK01000006">
    <property type="protein sequence ID" value="GMR58634.1"/>
    <property type="molecule type" value="Genomic_DNA"/>
</dbReference>
<dbReference type="InterPro" id="IPR036116">
    <property type="entry name" value="FN3_sf"/>
</dbReference>
<sequence>KAKAAEDEKKKQAEAAAKKTADEQAKAKAAEDEKKKQAEAAAAAKAKAAEEEKAKKDAAKKTADDAAAAKAKAAEEEKEKKDEEKKKVASRKTSKTSIAEDEQSADFTLTQQKMEEPESSDLSEALTIKEVKKPEEEDKPKKKKVVKKKESRTASEVETSMAEEMEKKRVETEENAVESTSGFAEMTSSDPEQERKRKLEEAEMPKPSIALTEDLDAKLSVAEHPKNVHITERGQTLVLHCAFNRSIGVARWIRNGRDLRNTIEKIEMSVEKNVAKLVILDMTANDEGSYSCQYDDVRSEAATVKVEIVPSIRFESIVGHPIEKEIRVQAGKSFDCKVISSGAPTPIVSVTLNGEPVRMRGEITDYGDFLSVRIRNTTSADSGELKATATNSTGKHSLSITLIVKDVPAAPKRPTAGEVEKRAVTIEWKPPSGDQEVTEYVIERKSTEYSRWRSVGTVPASRLYFRATGLLNNEIYAFRIVAVNDLGQGKPSPSVDVETPYEWPEGEEEVSANTFSMKKSESLAGRADSSEISVGDDTTISESVALDEDLKKAVEEDKESTPKKKRVVNKKKSDVDESKKPSLDEAEVKAKTDDEAVATKKNDEEAERKKKEDEKRRLAEEAKEKEEESKRAEEEAKKKKKSDDAEAKKKAEEQKAKAEAEEKADEAAAKKKTEEEKAKAEAEAKKKEEEAKRKAEEEEQAKKKKDSEAADKKKSLAEEKARKKKV</sequence>
<evidence type="ECO:0000313" key="5">
    <source>
        <dbReference type="EMBL" id="GMR58634.1"/>
    </source>
</evidence>
<dbReference type="InterPro" id="IPR003599">
    <property type="entry name" value="Ig_sub"/>
</dbReference>
<dbReference type="CDD" id="cd00096">
    <property type="entry name" value="Ig"/>
    <property type="match status" value="1"/>
</dbReference>
<feature type="compositionally biased region" description="Basic and acidic residues" evidence="2">
    <location>
        <begin position="47"/>
        <end position="64"/>
    </location>
</feature>
<feature type="compositionally biased region" description="Basic and acidic residues" evidence="2">
    <location>
        <begin position="553"/>
        <end position="562"/>
    </location>
</feature>
<dbReference type="InterPro" id="IPR003961">
    <property type="entry name" value="FN3_dom"/>
</dbReference>
<dbReference type="Proteomes" id="UP001328107">
    <property type="component" value="Unassembled WGS sequence"/>
</dbReference>
<feature type="domain" description="Ig-like" evidence="3">
    <location>
        <begin position="207"/>
        <end position="309"/>
    </location>
</feature>
<evidence type="ECO:0000259" key="3">
    <source>
        <dbReference type="PROSITE" id="PS50835"/>
    </source>
</evidence>
<dbReference type="Pfam" id="PF00041">
    <property type="entry name" value="fn3"/>
    <property type="match status" value="1"/>
</dbReference>